<keyword evidence="2" id="KW-1185">Reference proteome</keyword>
<accession>A0ACB7XS08</accession>
<dbReference type="EMBL" id="CM037151">
    <property type="protein sequence ID" value="KAH7843641.1"/>
    <property type="molecule type" value="Genomic_DNA"/>
</dbReference>
<sequence>MSSFFKTPSHSSTPKSADPHPIYDDLFGGEVYNRKEPEIRITCQRRPPNPANSNTSCPLASLSIITNEVVTPGAGIVDVSNFVHSFPTQSQPSESDAGPVGEVLPKRPDLEDLSSKTVPSSSRKVLNKKRSYAQFHLELGQSDFLLHTCTTCGFKYAAGDEGDEKVHKNCTHGIQFKVQEVVKMMAMDLGEEWIFRKHCKVYLFLESQRIAGCLVAEQIKKAYKILSSSKGGGGHRSTGTKDAKPNPTTLQFGEVVFQREVTRKATSDTSYKVLEANLSGAILCEEEAVPASCGI</sequence>
<gene>
    <name evidence="1" type="ORF">Vadar_019068</name>
</gene>
<comment type="caution">
    <text evidence="1">The sequence shown here is derived from an EMBL/GenBank/DDBJ whole genome shotgun (WGS) entry which is preliminary data.</text>
</comment>
<organism evidence="1 2">
    <name type="scientific">Vaccinium darrowii</name>
    <dbReference type="NCBI Taxonomy" id="229202"/>
    <lineage>
        <taxon>Eukaryota</taxon>
        <taxon>Viridiplantae</taxon>
        <taxon>Streptophyta</taxon>
        <taxon>Embryophyta</taxon>
        <taxon>Tracheophyta</taxon>
        <taxon>Spermatophyta</taxon>
        <taxon>Magnoliopsida</taxon>
        <taxon>eudicotyledons</taxon>
        <taxon>Gunneridae</taxon>
        <taxon>Pentapetalae</taxon>
        <taxon>asterids</taxon>
        <taxon>Ericales</taxon>
        <taxon>Ericaceae</taxon>
        <taxon>Vaccinioideae</taxon>
        <taxon>Vaccinieae</taxon>
        <taxon>Vaccinium</taxon>
    </lineage>
</organism>
<proteinExistence type="predicted"/>
<dbReference type="Proteomes" id="UP000828048">
    <property type="component" value="Chromosome 1"/>
</dbReference>
<evidence type="ECO:0000313" key="2">
    <source>
        <dbReference type="Proteomes" id="UP000828048"/>
    </source>
</evidence>
<protein>
    <submittedName>
        <fullName evidence="1">Uncharacterized protein</fullName>
    </submittedName>
</protein>
<evidence type="ECO:0000313" key="1">
    <source>
        <dbReference type="EMBL" id="KAH7843641.1"/>
    </source>
</evidence>
<name>A0ACB7XS08_9ERIC</name>
<reference evidence="1 2" key="1">
    <citation type="journal article" date="2021" name="Hortic Res">
        <title>High-quality reference genome and annotation aids understanding of berry development for evergreen blueberry (Vaccinium darrowii).</title>
        <authorList>
            <person name="Yu J."/>
            <person name="Hulse-Kemp A.M."/>
            <person name="Babiker E."/>
            <person name="Staton M."/>
        </authorList>
    </citation>
    <scope>NUCLEOTIDE SEQUENCE [LARGE SCALE GENOMIC DNA]</scope>
    <source>
        <strain evidence="2">cv. NJ 8807/NJ 8810</strain>
        <tissue evidence="1">Young leaf</tissue>
    </source>
</reference>